<gene>
    <name evidence="2" type="ORF">PHLGIDRAFT_63188</name>
</gene>
<dbReference type="Proteomes" id="UP000053257">
    <property type="component" value="Unassembled WGS sequence"/>
</dbReference>
<organism evidence="2 3">
    <name type="scientific">Phlebiopsis gigantea (strain 11061_1 CR5-6)</name>
    <name type="common">White-rot fungus</name>
    <name type="synonym">Peniophora gigantea</name>
    <dbReference type="NCBI Taxonomy" id="745531"/>
    <lineage>
        <taxon>Eukaryota</taxon>
        <taxon>Fungi</taxon>
        <taxon>Dikarya</taxon>
        <taxon>Basidiomycota</taxon>
        <taxon>Agaricomycotina</taxon>
        <taxon>Agaricomycetes</taxon>
        <taxon>Polyporales</taxon>
        <taxon>Phanerochaetaceae</taxon>
        <taxon>Phlebiopsis</taxon>
    </lineage>
</organism>
<feature type="domain" description="DUF6533" evidence="1">
    <location>
        <begin position="3"/>
        <end position="37"/>
    </location>
</feature>
<dbReference type="EMBL" id="KN840444">
    <property type="protein sequence ID" value="KIP11792.1"/>
    <property type="molecule type" value="Genomic_DNA"/>
</dbReference>
<dbReference type="AlphaFoldDB" id="A0A0C3SDG5"/>
<dbReference type="Pfam" id="PF20151">
    <property type="entry name" value="DUF6533"/>
    <property type="match status" value="1"/>
</dbReference>
<evidence type="ECO:0000313" key="2">
    <source>
        <dbReference type="EMBL" id="KIP11792.1"/>
    </source>
</evidence>
<evidence type="ECO:0000259" key="1">
    <source>
        <dbReference type="Pfam" id="PF20151"/>
    </source>
</evidence>
<feature type="non-terminal residue" evidence="2">
    <location>
        <position position="1"/>
    </location>
</feature>
<name>A0A0C3SDG5_PHLG1</name>
<dbReference type="InterPro" id="IPR045340">
    <property type="entry name" value="DUF6533"/>
</dbReference>
<dbReference type="HOGENOM" id="CLU_159695_0_0_1"/>
<dbReference type="OrthoDB" id="2803471at2759"/>
<evidence type="ECO:0000313" key="3">
    <source>
        <dbReference type="Proteomes" id="UP000053257"/>
    </source>
</evidence>
<keyword evidence="3" id="KW-1185">Reference proteome</keyword>
<protein>
    <recommendedName>
        <fullName evidence="1">DUF6533 domain-containing protein</fullName>
    </recommendedName>
</protein>
<sequence length="115" mass="12725">LSIYEYFITLEQEANAVWNKMANATSFLLLTLRWAMVAEAVLSIMMDSGSQVSRRVCVATCVVGSRTDIWLAFSALRIFAICDRSLPWALLVFTLGLVPLTTNLVSHSYGPCISC</sequence>
<reference evidence="2 3" key="1">
    <citation type="journal article" date="2014" name="PLoS Genet.">
        <title>Analysis of the Phlebiopsis gigantea genome, transcriptome and secretome provides insight into its pioneer colonization strategies of wood.</title>
        <authorList>
            <person name="Hori C."/>
            <person name="Ishida T."/>
            <person name="Igarashi K."/>
            <person name="Samejima M."/>
            <person name="Suzuki H."/>
            <person name="Master E."/>
            <person name="Ferreira P."/>
            <person name="Ruiz-Duenas F.J."/>
            <person name="Held B."/>
            <person name="Canessa P."/>
            <person name="Larrondo L.F."/>
            <person name="Schmoll M."/>
            <person name="Druzhinina I.S."/>
            <person name="Kubicek C.P."/>
            <person name="Gaskell J.A."/>
            <person name="Kersten P."/>
            <person name="St John F."/>
            <person name="Glasner J."/>
            <person name="Sabat G."/>
            <person name="Splinter BonDurant S."/>
            <person name="Syed K."/>
            <person name="Yadav J."/>
            <person name="Mgbeahuruike A.C."/>
            <person name="Kovalchuk A."/>
            <person name="Asiegbu F.O."/>
            <person name="Lackner G."/>
            <person name="Hoffmeister D."/>
            <person name="Rencoret J."/>
            <person name="Gutierrez A."/>
            <person name="Sun H."/>
            <person name="Lindquist E."/>
            <person name="Barry K."/>
            <person name="Riley R."/>
            <person name="Grigoriev I.V."/>
            <person name="Henrissat B."/>
            <person name="Kues U."/>
            <person name="Berka R.M."/>
            <person name="Martinez A.T."/>
            <person name="Covert S.F."/>
            <person name="Blanchette R.A."/>
            <person name="Cullen D."/>
        </authorList>
    </citation>
    <scope>NUCLEOTIDE SEQUENCE [LARGE SCALE GENOMIC DNA]</scope>
    <source>
        <strain evidence="2 3">11061_1 CR5-6</strain>
    </source>
</reference>
<accession>A0A0C3SDG5</accession>
<proteinExistence type="predicted"/>